<dbReference type="EMBL" id="JBHSAX010000006">
    <property type="protein sequence ID" value="MFC3961650.1"/>
    <property type="molecule type" value="Genomic_DNA"/>
</dbReference>
<dbReference type="SUPFAM" id="SSF51197">
    <property type="entry name" value="Clavaminate synthase-like"/>
    <property type="match status" value="1"/>
</dbReference>
<comment type="caution">
    <text evidence="2">The sequence shown here is derived from an EMBL/GenBank/DDBJ whole genome shotgun (WGS) entry which is preliminary data.</text>
</comment>
<evidence type="ECO:0000313" key="2">
    <source>
        <dbReference type="EMBL" id="MFC3961650.1"/>
    </source>
</evidence>
<dbReference type="Pfam" id="PF05118">
    <property type="entry name" value="Asp_Arg_Hydrox"/>
    <property type="match status" value="1"/>
</dbReference>
<dbReference type="InterPro" id="IPR007803">
    <property type="entry name" value="Asp/Arg/Pro-Hydrxlase"/>
</dbReference>
<name>A0ABV8DNJ9_9NOCA</name>
<dbReference type="Gene3D" id="2.60.120.330">
    <property type="entry name" value="B-lactam Antibiotic, Isopenicillin N Synthase, Chain"/>
    <property type="match status" value="1"/>
</dbReference>
<evidence type="ECO:0000259" key="1">
    <source>
        <dbReference type="Pfam" id="PF05118"/>
    </source>
</evidence>
<evidence type="ECO:0000313" key="3">
    <source>
        <dbReference type="Proteomes" id="UP001595696"/>
    </source>
</evidence>
<dbReference type="RefSeq" id="WP_378611408.1">
    <property type="nucleotide sequence ID" value="NZ_JBHSAX010000006.1"/>
</dbReference>
<keyword evidence="3" id="KW-1185">Reference proteome</keyword>
<reference evidence="3" key="1">
    <citation type="journal article" date="2019" name="Int. J. Syst. Evol. Microbiol.">
        <title>The Global Catalogue of Microorganisms (GCM) 10K type strain sequencing project: providing services to taxonomists for standard genome sequencing and annotation.</title>
        <authorList>
            <consortium name="The Broad Institute Genomics Platform"/>
            <consortium name="The Broad Institute Genome Sequencing Center for Infectious Disease"/>
            <person name="Wu L."/>
            <person name="Ma J."/>
        </authorList>
    </citation>
    <scope>NUCLEOTIDE SEQUENCE [LARGE SCALE GENOMIC DNA]</scope>
    <source>
        <strain evidence="3">CGMCC 4.7330</strain>
    </source>
</reference>
<dbReference type="Proteomes" id="UP001595696">
    <property type="component" value="Unassembled WGS sequence"/>
</dbReference>
<proteinExistence type="predicted"/>
<organism evidence="2 3">
    <name type="scientific">Nocardia jiangsuensis</name>
    <dbReference type="NCBI Taxonomy" id="1691563"/>
    <lineage>
        <taxon>Bacteria</taxon>
        <taxon>Bacillati</taxon>
        <taxon>Actinomycetota</taxon>
        <taxon>Actinomycetes</taxon>
        <taxon>Mycobacteriales</taxon>
        <taxon>Nocardiaceae</taxon>
        <taxon>Nocardia</taxon>
    </lineage>
</organism>
<dbReference type="InterPro" id="IPR027443">
    <property type="entry name" value="IPNS-like_sf"/>
</dbReference>
<sequence length="284" mass="31892">MSDLDGLVGQIACLGRVDTATLERVRHEALTVPDDRAAWVAEYGEFQSGGWSTLSLINRSGDPRDVRIEDCSPRATSLLEQMPATREFLSSLGFRFMWVRLARLSANSFLWEHRDYQELDGSARVRLHVPLVTNSSAVLVTAGTRVQLRAGRIWVLRPTHAHGACNLLGPDRYHLLLDCYLDDRLAAAVQDAWLDAGDSDAMPTSGPEELTRRVEQALTLAGLGYHTAAEKHLLRLFYERALPEGQVYDLIADLYRRLDDPEGVRRWRTNKRLMLGELAARTLA</sequence>
<accession>A0ABV8DNJ9</accession>
<feature type="domain" description="Aspartyl/asparaginy/proline hydroxylase" evidence="1">
    <location>
        <begin position="22"/>
        <end position="180"/>
    </location>
</feature>
<gene>
    <name evidence="2" type="ORF">ACFO0B_06580</name>
</gene>
<protein>
    <submittedName>
        <fullName evidence="2">Aspartyl/asparaginyl beta-hydroxylase domain-containing protein</fullName>
    </submittedName>
</protein>